<dbReference type="STRING" id="1907941.BKE30_04895"/>
<dbReference type="Proteomes" id="UP000192132">
    <property type="component" value="Unassembled WGS sequence"/>
</dbReference>
<evidence type="ECO:0000313" key="1">
    <source>
        <dbReference type="EMBL" id="ONG41385.1"/>
    </source>
</evidence>
<keyword evidence="2" id="KW-1185">Reference proteome</keyword>
<dbReference type="OrthoDB" id="6576970at2"/>
<proteinExistence type="predicted"/>
<dbReference type="RefSeq" id="WP_076877514.1">
    <property type="nucleotide sequence ID" value="NZ_MLCN01000011.1"/>
</dbReference>
<reference evidence="1 2" key="1">
    <citation type="submission" date="2016-10" db="EMBL/GenBank/DDBJ databases">
        <title>Draft Genome sequence of Alkanindiges sp. strain H1.</title>
        <authorList>
            <person name="Subhash Y."/>
            <person name="Lee S."/>
        </authorList>
    </citation>
    <scope>NUCLEOTIDE SEQUENCE [LARGE SCALE GENOMIC DNA]</scope>
    <source>
        <strain evidence="1 2">H1</strain>
    </source>
</reference>
<accession>A0A1S8CXL7</accession>
<dbReference type="AlphaFoldDB" id="A0A1S8CXL7"/>
<gene>
    <name evidence="1" type="ORF">BKE30_04895</name>
</gene>
<comment type="caution">
    <text evidence="1">The sequence shown here is derived from an EMBL/GenBank/DDBJ whole genome shotgun (WGS) entry which is preliminary data.</text>
</comment>
<organism evidence="1 2">
    <name type="scientific">Alkanindiges hydrocarboniclasticus</name>
    <dbReference type="NCBI Taxonomy" id="1907941"/>
    <lineage>
        <taxon>Bacteria</taxon>
        <taxon>Pseudomonadati</taxon>
        <taxon>Pseudomonadota</taxon>
        <taxon>Gammaproteobacteria</taxon>
        <taxon>Moraxellales</taxon>
        <taxon>Moraxellaceae</taxon>
        <taxon>Alkanindiges</taxon>
    </lineage>
</organism>
<dbReference type="EMBL" id="MLCN01000011">
    <property type="protein sequence ID" value="ONG41385.1"/>
    <property type="molecule type" value="Genomic_DNA"/>
</dbReference>
<protein>
    <submittedName>
        <fullName evidence="1">Uncharacterized protein</fullName>
    </submittedName>
</protein>
<evidence type="ECO:0000313" key="2">
    <source>
        <dbReference type="Proteomes" id="UP000192132"/>
    </source>
</evidence>
<sequence length="68" mass="7855">MTQLANGTETTTGNEIYKTIKGKTPAQNLWYTKVATNAIFFDHLQDMIAPGYREEQKRKAERKFDRTS</sequence>
<name>A0A1S8CXL7_9GAMM</name>